<feature type="region of interest" description="Disordered" evidence="1">
    <location>
        <begin position="14"/>
        <end position="52"/>
    </location>
</feature>
<gene>
    <name evidence="2" type="ORF">BGZ99_010170</name>
</gene>
<sequence length="142" mass="16199">MSRKLATQALDSLLNSQPTSLSKTAHTTITKKSKKSKKTRGDQLPATKTGLKKIKHELRYGHSVKRVQEAEEAKVNPLDKLKSQMEREQAIVERNLNYFKITNRVSKKELELRNKIKVLRARALGDQSRKTEAELDESDGEE</sequence>
<proteinExistence type="predicted"/>
<evidence type="ECO:0000256" key="1">
    <source>
        <dbReference type="SAM" id="MobiDB-lite"/>
    </source>
</evidence>
<feature type="compositionally biased region" description="Basic residues" evidence="1">
    <location>
        <begin position="29"/>
        <end position="38"/>
    </location>
</feature>
<dbReference type="EMBL" id="JAAAIP010000923">
    <property type="protein sequence ID" value="KAG0311430.1"/>
    <property type="molecule type" value="Genomic_DNA"/>
</dbReference>
<dbReference type="OrthoDB" id="2284644at2759"/>
<reference evidence="2" key="1">
    <citation type="journal article" date="2020" name="Fungal Divers.">
        <title>Resolving the Mortierellaceae phylogeny through synthesis of multi-gene phylogenetics and phylogenomics.</title>
        <authorList>
            <person name="Vandepol N."/>
            <person name="Liber J."/>
            <person name="Desiro A."/>
            <person name="Na H."/>
            <person name="Kennedy M."/>
            <person name="Barry K."/>
            <person name="Grigoriev I.V."/>
            <person name="Miller A.N."/>
            <person name="O'Donnell K."/>
            <person name="Stajich J.E."/>
            <person name="Bonito G."/>
        </authorList>
    </citation>
    <scope>NUCLEOTIDE SEQUENCE</scope>
    <source>
        <strain evidence="2">REB-010B</strain>
    </source>
</reference>
<name>A0A9P6R2P6_9FUNG</name>
<feature type="region of interest" description="Disordered" evidence="1">
    <location>
        <begin position="123"/>
        <end position="142"/>
    </location>
</feature>
<accession>A0A9P6R2P6</accession>
<protein>
    <submittedName>
        <fullName evidence="2">Uncharacterized protein</fullName>
    </submittedName>
</protein>
<evidence type="ECO:0000313" key="3">
    <source>
        <dbReference type="Proteomes" id="UP000738325"/>
    </source>
</evidence>
<comment type="caution">
    <text evidence="2">The sequence shown here is derived from an EMBL/GenBank/DDBJ whole genome shotgun (WGS) entry which is preliminary data.</text>
</comment>
<keyword evidence="3" id="KW-1185">Reference proteome</keyword>
<organism evidence="2 3">
    <name type="scientific">Dissophora globulifera</name>
    <dbReference type="NCBI Taxonomy" id="979702"/>
    <lineage>
        <taxon>Eukaryota</taxon>
        <taxon>Fungi</taxon>
        <taxon>Fungi incertae sedis</taxon>
        <taxon>Mucoromycota</taxon>
        <taxon>Mortierellomycotina</taxon>
        <taxon>Mortierellomycetes</taxon>
        <taxon>Mortierellales</taxon>
        <taxon>Mortierellaceae</taxon>
        <taxon>Dissophora</taxon>
    </lineage>
</organism>
<dbReference type="AlphaFoldDB" id="A0A9P6R2P6"/>
<dbReference type="Proteomes" id="UP000738325">
    <property type="component" value="Unassembled WGS sequence"/>
</dbReference>
<evidence type="ECO:0000313" key="2">
    <source>
        <dbReference type="EMBL" id="KAG0311430.1"/>
    </source>
</evidence>